<evidence type="ECO:0000313" key="1">
    <source>
        <dbReference type="EMBL" id="MCZ0963068.1"/>
    </source>
</evidence>
<name>A0ABT4J9Q8_9RHOB</name>
<keyword evidence="2" id="KW-1185">Reference proteome</keyword>
<accession>A0ABT4J9Q8</accession>
<dbReference type="EMBL" id="JAPTYD010000028">
    <property type="protein sequence ID" value="MCZ0963068.1"/>
    <property type="molecule type" value="Genomic_DNA"/>
</dbReference>
<reference evidence="1" key="1">
    <citation type="submission" date="2022-12" db="EMBL/GenBank/DDBJ databases">
        <title>Paracoccus sp. EF6 isolated from a lake water.</title>
        <authorList>
            <person name="Liu H."/>
        </authorList>
    </citation>
    <scope>NUCLEOTIDE SEQUENCE</scope>
    <source>
        <strain evidence="1">EF6</strain>
    </source>
</reference>
<dbReference type="Proteomes" id="UP001149822">
    <property type="component" value="Unassembled WGS sequence"/>
</dbReference>
<evidence type="ECO:0000313" key="2">
    <source>
        <dbReference type="Proteomes" id="UP001149822"/>
    </source>
</evidence>
<protein>
    <recommendedName>
        <fullName evidence="3">ATP-binding protein</fullName>
    </recommendedName>
</protein>
<gene>
    <name evidence="1" type="ORF">OU682_15730</name>
</gene>
<sequence length="424" mass="46498">MPEADLLSGPGVAIVLAEPGAGKSALLASLAARFGTTPVKASIFERTRAPCIVVDAFDEIARIDPAGLHRTMKELRHTGADRTILSSRSGEWSDAETRLLHDLMGIEPILARLIPFDQDEQALLFLHRHPDASFGDFLSDAARHDLTHLLGNPEFLNLFADAFVQAGGRFTERHEIFSDAVRYLARETNRSVTTRDAPTTEQRIAWADEVFARLLLSGSDGVAMADVAEGPTFPRLADLGLPDQRLPSILDTRLFRPAAGADRHEPVHRIVAEHCAARALVQRIDDPANTFTVKQCLSIVAPNGATRDDLRGLLGWMAALGSQNVQDAAIDVDPYAVLSNGDPSRLSIRSRHRLLEALTKLEADDPFFRRVDRWRSFSATAFFSPDIVDAIRTVIVRETGGDLRALLLELFIELPCGHPASSRT</sequence>
<dbReference type="RefSeq" id="WP_268943127.1">
    <property type="nucleotide sequence ID" value="NZ_JAPTYD010000028.1"/>
</dbReference>
<comment type="caution">
    <text evidence="1">The sequence shown here is derived from an EMBL/GenBank/DDBJ whole genome shotgun (WGS) entry which is preliminary data.</text>
</comment>
<proteinExistence type="predicted"/>
<evidence type="ECO:0008006" key="3">
    <source>
        <dbReference type="Google" id="ProtNLM"/>
    </source>
</evidence>
<organism evidence="1 2">
    <name type="scientific">Paracoccus benzoatiresistens</name>
    <dbReference type="NCBI Taxonomy" id="2997341"/>
    <lineage>
        <taxon>Bacteria</taxon>
        <taxon>Pseudomonadati</taxon>
        <taxon>Pseudomonadota</taxon>
        <taxon>Alphaproteobacteria</taxon>
        <taxon>Rhodobacterales</taxon>
        <taxon>Paracoccaceae</taxon>
        <taxon>Paracoccus</taxon>
    </lineage>
</organism>